<dbReference type="EMBL" id="SGVY01000010">
    <property type="protein sequence ID" value="TFH82804.1"/>
    <property type="molecule type" value="Genomic_DNA"/>
</dbReference>
<evidence type="ECO:0000313" key="1">
    <source>
        <dbReference type="EMBL" id="TFH82804.1"/>
    </source>
</evidence>
<gene>
    <name evidence="1" type="ORF">EXN75_05570</name>
</gene>
<protein>
    <submittedName>
        <fullName evidence="1">Uncharacterized protein</fullName>
    </submittedName>
</protein>
<evidence type="ECO:0000313" key="2">
    <source>
        <dbReference type="Proteomes" id="UP000297872"/>
    </source>
</evidence>
<dbReference type="Proteomes" id="UP000297872">
    <property type="component" value="Unassembled WGS sequence"/>
</dbReference>
<dbReference type="OrthoDB" id="1082293at2"/>
<keyword evidence="2" id="KW-1185">Reference proteome</keyword>
<reference evidence="1 2" key="1">
    <citation type="submission" date="2019-02" db="EMBL/GenBank/DDBJ databases">
        <title>Draft Genome Sequence of the Prevotella sp. BCRC 81118, Isolated from Human Feces.</title>
        <authorList>
            <person name="Huang C.-H."/>
        </authorList>
    </citation>
    <scope>NUCLEOTIDE SEQUENCE [LARGE SCALE GENOMIC DNA]</scope>
    <source>
        <strain evidence="1 2">BCRC 81118</strain>
    </source>
</reference>
<accession>A0A4Y8VQG2</accession>
<dbReference type="GeneID" id="302994763"/>
<dbReference type="RefSeq" id="WP_134843085.1">
    <property type="nucleotide sequence ID" value="NZ_SGVY01000010.1"/>
</dbReference>
<name>A0A4Y8VQG2_9BACT</name>
<sequence>MDEVKSIRILSHGKVEDLKKGFKLEDGSSFSVFVRQKKINTMDSNVLLTCKLIGDKGASPLPVPIGDWSPAMITEISPGAISLDEYEVYWGSGKVF</sequence>
<proteinExistence type="predicted"/>
<dbReference type="AlphaFoldDB" id="A0A4Y8VQG2"/>
<organism evidence="1 2">
    <name type="scientific">Segatella hominis</name>
    <dbReference type="NCBI Taxonomy" id="2518605"/>
    <lineage>
        <taxon>Bacteria</taxon>
        <taxon>Pseudomonadati</taxon>
        <taxon>Bacteroidota</taxon>
        <taxon>Bacteroidia</taxon>
        <taxon>Bacteroidales</taxon>
        <taxon>Prevotellaceae</taxon>
        <taxon>Segatella</taxon>
    </lineage>
</organism>
<comment type="caution">
    <text evidence="1">The sequence shown here is derived from an EMBL/GenBank/DDBJ whole genome shotgun (WGS) entry which is preliminary data.</text>
</comment>